<reference evidence="2 3" key="1">
    <citation type="submission" date="2024-05" db="EMBL/GenBank/DDBJ databases">
        <authorList>
            <person name="Wallberg A."/>
        </authorList>
    </citation>
    <scope>NUCLEOTIDE SEQUENCE [LARGE SCALE GENOMIC DNA]</scope>
</reference>
<gene>
    <name evidence="2" type="ORF">MNOR_LOCUS36127</name>
</gene>
<dbReference type="Proteomes" id="UP001497623">
    <property type="component" value="Unassembled WGS sequence"/>
</dbReference>
<dbReference type="InterPro" id="IPR057538">
    <property type="entry name" value="RXYLT1_C"/>
</dbReference>
<dbReference type="PANTHER" id="PTHR15576">
    <property type="entry name" value="RIBITOL-5-PHOSPHATE XYLOSYLTRANSFERASE 1"/>
    <property type="match status" value="1"/>
</dbReference>
<dbReference type="GO" id="GO:0035269">
    <property type="term" value="P:protein O-linked glycosylation via mannose"/>
    <property type="evidence" value="ECO:0007669"/>
    <property type="project" value="InterPro"/>
</dbReference>
<dbReference type="GO" id="GO:0005794">
    <property type="term" value="C:Golgi apparatus"/>
    <property type="evidence" value="ECO:0007669"/>
    <property type="project" value="TreeGrafter"/>
</dbReference>
<feature type="domain" description="RXYLT1 C-terminal" evidence="1">
    <location>
        <begin position="105"/>
        <end position="289"/>
    </location>
</feature>
<evidence type="ECO:0000313" key="2">
    <source>
        <dbReference type="EMBL" id="CAL4187017.1"/>
    </source>
</evidence>
<keyword evidence="3" id="KW-1185">Reference proteome</keyword>
<protein>
    <recommendedName>
        <fullName evidence="1">RXYLT1 C-terminal domain-containing protein</fullName>
    </recommendedName>
</protein>
<dbReference type="AlphaFoldDB" id="A0AAV2SFI6"/>
<evidence type="ECO:0000259" key="1">
    <source>
        <dbReference type="Pfam" id="PF24785"/>
    </source>
</evidence>
<proteinExistence type="predicted"/>
<dbReference type="GO" id="GO:0120053">
    <property type="term" value="F:ribitol beta-1,4-xylosyltransferase activity"/>
    <property type="evidence" value="ECO:0007669"/>
    <property type="project" value="InterPro"/>
</dbReference>
<evidence type="ECO:0000313" key="3">
    <source>
        <dbReference type="Proteomes" id="UP001497623"/>
    </source>
</evidence>
<dbReference type="InterPro" id="IPR055286">
    <property type="entry name" value="RXYLT1-like"/>
</dbReference>
<dbReference type="Pfam" id="PF24785">
    <property type="entry name" value="RXYLT1_C"/>
    <property type="match status" value="1"/>
</dbReference>
<name>A0AAV2SFI6_MEGNR</name>
<sequence>MDHSCLKYLISICQGSSTNIHDIEKIFLGVVSHINASEYLYYHNLCLFAPGLSLYFLTMLGFCCKTLASNPLLPRSTVPCILEGFKTLPYSSFIFQYFELKFGQYRNFPVLDEDQVKTNVPRKYACNFQATVHKGSSRVLLLKMLKNSTYASEHCFINGREKWSPTETPETINDYIWTLIQSELTLCPVGMNAESYRVYEALSCGSTPVIEDVRPGGRCDANVWRLLKKMDPPVVWIKSWKQLPQILARETKYSEQYLVKRRERVFQWYEWFKIKMRDRFVSIITSSLLNPD</sequence>
<dbReference type="EMBL" id="CAXKWB010063845">
    <property type="protein sequence ID" value="CAL4187017.1"/>
    <property type="molecule type" value="Genomic_DNA"/>
</dbReference>
<accession>A0AAV2SFI6</accession>
<comment type="caution">
    <text evidence="2">The sequence shown here is derived from an EMBL/GenBank/DDBJ whole genome shotgun (WGS) entry which is preliminary data.</text>
</comment>
<organism evidence="2 3">
    <name type="scientific">Meganyctiphanes norvegica</name>
    <name type="common">Northern krill</name>
    <name type="synonym">Thysanopoda norvegica</name>
    <dbReference type="NCBI Taxonomy" id="48144"/>
    <lineage>
        <taxon>Eukaryota</taxon>
        <taxon>Metazoa</taxon>
        <taxon>Ecdysozoa</taxon>
        <taxon>Arthropoda</taxon>
        <taxon>Crustacea</taxon>
        <taxon>Multicrustacea</taxon>
        <taxon>Malacostraca</taxon>
        <taxon>Eumalacostraca</taxon>
        <taxon>Eucarida</taxon>
        <taxon>Euphausiacea</taxon>
        <taxon>Euphausiidae</taxon>
        <taxon>Meganyctiphanes</taxon>
    </lineage>
</organism>
<dbReference type="PANTHER" id="PTHR15576:SF1">
    <property type="entry name" value="RIBITOL-5-PHOSPHATE XYLOSYLTRANSFERASE 1"/>
    <property type="match status" value="1"/>
</dbReference>
<feature type="non-terminal residue" evidence="2">
    <location>
        <position position="292"/>
    </location>
</feature>